<dbReference type="EnsemblMetazoa" id="PPA34852.1">
    <property type="protein sequence ID" value="PPA34852.1"/>
    <property type="gene ID" value="WBGene00273221"/>
</dbReference>
<organism evidence="2 3">
    <name type="scientific">Pristionchus pacificus</name>
    <name type="common">Parasitic nematode worm</name>
    <dbReference type="NCBI Taxonomy" id="54126"/>
    <lineage>
        <taxon>Eukaryota</taxon>
        <taxon>Metazoa</taxon>
        <taxon>Ecdysozoa</taxon>
        <taxon>Nematoda</taxon>
        <taxon>Chromadorea</taxon>
        <taxon>Rhabditida</taxon>
        <taxon>Rhabditina</taxon>
        <taxon>Diplogasteromorpha</taxon>
        <taxon>Diplogasteroidea</taxon>
        <taxon>Neodiplogasteridae</taxon>
        <taxon>Pristionchus</taxon>
    </lineage>
</organism>
<dbReference type="GO" id="GO:0003676">
    <property type="term" value="F:nucleic acid binding"/>
    <property type="evidence" value="ECO:0007669"/>
    <property type="project" value="InterPro"/>
</dbReference>
<feature type="region of interest" description="Disordered" evidence="1">
    <location>
        <begin position="116"/>
        <end position="140"/>
    </location>
</feature>
<feature type="region of interest" description="Disordered" evidence="1">
    <location>
        <begin position="744"/>
        <end position="810"/>
    </location>
</feature>
<accession>A0A8R1UKZ0</accession>
<reference evidence="2" key="2">
    <citation type="submission" date="2022-06" db="UniProtKB">
        <authorList>
            <consortium name="EnsemblMetazoa"/>
        </authorList>
    </citation>
    <scope>IDENTIFICATION</scope>
    <source>
        <strain evidence="2">PS312</strain>
    </source>
</reference>
<keyword evidence="3" id="KW-1185">Reference proteome</keyword>
<dbReference type="Proteomes" id="UP000005239">
    <property type="component" value="Unassembled WGS sequence"/>
</dbReference>
<protein>
    <submittedName>
        <fullName evidence="2">Uncharacterized protein</fullName>
    </submittedName>
</protein>
<dbReference type="Gene3D" id="3.30.420.10">
    <property type="entry name" value="Ribonuclease H-like superfamily/Ribonuclease H"/>
    <property type="match status" value="1"/>
</dbReference>
<dbReference type="PANTHER" id="PTHR33939:SF1">
    <property type="entry name" value="DUF4371 DOMAIN-CONTAINING PROTEIN"/>
    <property type="match status" value="1"/>
</dbReference>
<feature type="compositionally biased region" description="Low complexity" evidence="1">
    <location>
        <begin position="177"/>
        <end position="211"/>
    </location>
</feature>
<dbReference type="AlphaFoldDB" id="A0A2A6C8K4"/>
<dbReference type="InterPro" id="IPR036397">
    <property type="entry name" value="RNaseH_sf"/>
</dbReference>
<reference evidence="3" key="1">
    <citation type="journal article" date="2008" name="Nat. Genet.">
        <title>The Pristionchus pacificus genome provides a unique perspective on nematode lifestyle and parasitism.</title>
        <authorList>
            <person name="Dieterich C."/>
            <person name="Clifton S.W."/>
            <person name="Schuster L.N."/>
            <person name="Chinwalla A."/>
            <person name="Delehaunty K."/>
            <person name="Dinkelacker I."/>
            <person name="Fulton L."/>
            <person name="Fulton R."/>
            <person name="Godfrey J."/>
            <person name="Minx P."/>
            <person name="Mitreva M."/>
            <person name="Roeseler W."/>
            <person name="Tian H."/>
            <person name="Witte H."/>
            <person name="Yang S.P."/>
            <person name="Wilson R.K."/>
            <person name="Sommer R.J."/>
        </authorList>
    </citation>
    <scope>NUCLEOTIDE SEQUENCE [LARGE SCALE GENOMIC DNA]</scope>
    <source>
        <strain evidence="3">PS312</strain>
    </source>
</reference>
<feature type="region of interest" description="Disordered" evidence="1">
    <location>
        <begin position="165"/>
        <end position="211"/>
    </location>
</feature>
<dbReference type="OrthoDB" id="5874348at2759"/>
<name>A0A2A6C8K4_PRIPA</name>
<feature type="compositionally biased region" description="Acidic residues" evidence="1">
    <location>
        <begin position="760"/>
        <end position="810"/>
    </location>
</feature>
<evidence type="ECO:0000313" key="2">
    <source>
        <dbReference type="EnsemblMetazoa" id="PPA34852.1"/>
    </source>
</evidence>
<sequence>HDHKGRLRSRNAPLRCGATAISTEIDQVPVSHLSLHWPIGNGGNAAPRMDLYSIERFPLRPSALVHLLAGGSFPASLSPIGAPTPVIASRWGGVFSPLSSLPSRCLCVMGDHGYSLPPTPRRRPGRPESGNVPESPLTRHSRMLTARRHNPYSFPTFNTPNSPFSAVPELVSPTTHSPLNRPSSSLNSPNVPLSSLALSDSSPSSSTTRSFSSSFVADYSDPFPFDTDLSPILPRPFVVPFVPSPSDPPPYSIPIACTVYSSSTRSIATSNPLPMLSRCDPAGRIGEMVGELAHSLTYVMKGNHIPSPRFDQCQKSKAIIRNMASRLSTDNPLVPIHVSQAQRCALIAFLTGFHPVQVRRVLSEQDELPLPWCPPCHPPKPTLTAEDRRQRNLEIFCEETRFHLRFFIHGMFREQKRPSLEVLCKAKDEWLQGKDEGRSVCPATVYKCMRAMGFSYRQLTTRVHIFTNPSLSSLRNYYLKTMADLRTRTGSDSPYFGYLDEIWIYPGMRHNFCWVDSFVEEDPFLAMKIGLTPGIDPEYKKGERLVLVGVFSEEGFIHRKVYRTGRKEDESCRDYHGEMNSDVFEEYAEGAFAELAARARALDKSPVLIMDNASYHSRFLEKVPTKSKTKGMFIEFLERNQISFNRKMKKDELFSEQPIKIISKLDPKQYNRYAVEEIAKKHGSDNGETAKAKVEEIFDSFDTSLAPKYLRHVREKEEEHVAKGSLTFDHRDIDTHAYIRAQARADVGLDSHPVPLTVSDGDDEGREEGAEEGGEGEEREEEEPQLLDDDGEPLLEELTDDEEEQYSEQF</sequence>
<gene>
    <name evidence="2" type="primary">WBGene00273221</name>
</gene>
<evidence type="ECO:0000256" key="1">
    <source>
        <dbReference type="SAM" id="MobiDB-lite"/>
    </source>
</evidence>
<dbReference type="PANTHER" id="PTHR33939">
    <property type="entry name" value="PROTEIN CBG22215"/>
    <property type="match status" value="1"/>
</dbReference>
<proteinExistence type="predicted"/>
<evidence type="ECO:0000313" key="3">
    <source>
        <dbReference type="Proteomes" id="UP000005239"/>
    </source>
</evidence>
<accession>A0A2A6C8K4</accession>